<organism evidence="1 2">
    <name type="scientific">Aquamicrobium soli</name>
    <dbReference type="NCBI Taxonomy" id="1811518"/>
    <lineage>
        <taxon>Bacteria</taxon>
        <taxon>Pseudomonadati</taxon>
        <taxon>Pseudomonadota</taxon>
        <taxon>Alphaproteobacteria</taxon>
        <taxon>Hyphomicrobiales</taxon>
        <taxon>Phyllobacteriaceae</taxon>
        <taxon>Aquamicrobium</taxon>
    </lineage>
</organism>
<protein>
    <submittedName>
        <fullName evidence="1">Uncharacterized protein</fullName>
    </submittedName>
</protein>
<evidence type="ECO:0000313" key="2">
    <source>
        <dbReference type="Proteomes" id="UP001595583"/>
    </source>
</evidence>
<reference evidence="2" key="1">
    <citation type="journal article" date="2019" name="Int. J. Syst. Evol. Microbiol.">
        <title>The Global Catalogue of Microorganisms (GCM) 10K type strain sequencing project: providing services to taxonomists for standard genome sequencing and annotation.</title>
        <authorList>
            <consortium name="The Broad Institute Genomics Platform"/>
            <consortium name="The Broad Institute Genome Sequencing Center for Infectious Disease"/>
            <person name="Wu L."/>
            <person name="Ma J."/>
        </authorList>
    </citation>
    <scope>NUCLEOTIDE SEQUENCE [LARGE SCALE GENOMIC DNA]</scope>
    <source>
        <strain evidence="2">KCTC 52165</strain>
    </source>
</reference>
<proteinExistence type="predicted"/>
<comment type="caution">
    <text evidence="1">The sequence shown here is derived from an EMBL/GenBank/DDBJ whole genome shotgun (WGS) entry which is preliminary data.</text>
</comment>
<dbReference type="RefSeq" id="WP_378224992.1">
    <property type="nucleotide sequence ID" value="NZ_JBHRTK010000031.1"/>
</dbReference>
<gene>
    <name evidence="1" type="ORF">ACFOHJ_22395</name>
</gene>
<evidence type="ECO:0000313" key="1">
    <source>
        <dbReference type="EMBL" id="MFC3208976.1"/>
    </source>
</evidence>
<accession>A0ABV7KIT4</accession>
<dbReference type="EMBL" id="JBHRTK010000031">
    <property type="protein sequence ID" value="MFC3208976.1"/>
    <property type="molecule type" value="Genomic_DNA"/>
</dbReference>
<name>A0ABV7KIT4_9HYPH</name>
<sequence length="55" mass="6025">MGGVAMGPRQINPFDVRGWFDHEIDLPLRLGSADGALPVIRQSDQSPRGHNGAWK</sequence>
<keyword evidence="2" id="KW-1185">Reference proteome</keyword>
<dbReference type="Proteomes" id="UP001595583">
    <property type="component" value="Unassembled WGS sequence"/>
</dbReference>